<gene>
    <name evidence="2" type="ORF">AFM12_13360</name>
</gene>
<evidence type="ECO:0000313" key="3">
    <source>
        <dbReference type="Proteomes" id="UP000050454"/>
    </source>
</evidence>
<accession>A0A0P7C2D6</accession>
<dbReference type="RefSeq" id="WP_055149059.1">
    <property type="nucleotide sequence ID" value="NZ_JXSZ01000010.1"/>
</dbReference>
<evidence type="ECO:0000313" key="2">
    <source>
        <dbReference type="EMBL" id="KPM47495.1"/>
    </source>
</evidence>
<organism evidence="2 3">
    <name type="scientific">Jiulongibacter sediminis</name>
    <dbReference type="NCBI Taxonomy" id="1605367"/>
    <lineage>
        <taxon>Bacteria</taxon>
        <taxon>Pseudomonadati</taxon>
        <taxon>Bacteroidota</taxon>
        <taxon>Cytophagia</taxon>
        <taxon>Cytophagales</taxon>
        <taxon>Leadbetterellaceae</taxon>
        <taxon>Jiulongibacter</taxon>
    </lineage>
</organism>
<reference evidence="2 3" key="1">
    <citation type="submission" date="2015-07" db="EMBL/GenBank/DDBJ databases">
        <title>The draft genome sequence of Leadbetterella sp. JN14-9.</title>
        <authorList>
            <person name="Liu Y."/>
            <person name="Du J."/>
            <person name="Shao Z."/>
        </authorList>
    </citation>
    <scope>NUCLEOTIDE SEQUENCE [LARGE SCALE GENOMIC DNA]</scope>
    <source>
        <strain evidence="2 3">JN14-9</strain>
    </source>
</reference>
<name>A0A0P7C2D6_9BACT</name>
<feature type="chain" id="PRO_5006136501" description="Secretion system C-terminal sorting domain-containing protein" evidence="1">
    <location>
        <begin position="20"/>
        <end position="349"/>
    </location>
</feature>
<proteinExistence type="predicted"/>
<protein>
    <recommendedName>
        <fullName evidence="4">Secretion system C-terminal sorting domain-containing protein</fullName>
    </recommendedName>
</protein>
<dbReference type="Proteomes" id="UP000050454">
    <property type="component" value="Unassembled WGS sequence"/>
</dbReference>
<dbReference type="EMBL" id="LGTQ01000010">
    <property type="protein sequence ID" value="KPM47495.1"/>
    <property type="molecule type" value="Genomic_DNA"/>
</dbReference>
<sequence length="349" mass="38150">MKKVIYTLSFAALAASASAQVVSSTQIYVSEGAVLSVGQDFENKGELINKGELHLRQNLKNDGELRSEGSVVFDGYRPQEVNGTNDVQLASATVENDVNLNTPMVIGRTMNYNQGVVSSSDNSPLVFAADANHFGASDYSHSVGTVTKLEANQFEFPLGDGANYRGFNARSQKGSALSAAYIAQNPNEFSGELANGVESINDQEYWVLTSNDENEEADVRLINTYETNVAYLKRNTWTIAENRTLDKTSGLDKGVRFTSGRGKLVKKDIGVWPNPTQGDFNLKLAGMNDKDDVMIDVTNQDGRIVLSMKGKVSDLRKVYSLPQSLVTTELTVRVINGEDVLTEKLILNR</sequence>
<dbReference type="AlphaFoldDB" id="A0A0P7C2D6"/>
<keyword evidence="1" id="KW-0732">Signal</keyword>
<evidence type="ECO:0008006" key="4">
    <source>
        <dbReference type="Google" id="ProtNLM"/>
    </source>
</evidence>
<evidence type="ECO:0000256" key="1">
    <source>
        <dbReference type="SAM" id="SignalP"/>
    </source>
</evidence>
<keyword evidence="3" id="KW-1185">Reference proteome</keyword>
<dbReference type="OrthoDB" id="921154at2"/>
<feature type="signal peptide" evidence="1">
    <location>
        <begin position="1"/>
        <end position="19"/>
    </location>
</feature>
<comment type="caution">
    <text evidence="2">The sequence shown here is derived from an EMBL/GenBank/DDBJ whole genome shotgun (WGS) entry which is preliminary data.</text>
</comment>